<proteinExistence type="predicted"/>
<dbReference type="Gene3D" id="1.25.40.10">
    <property type="entry name" value="Tetratricopeptide repeat domain"/>
    <property type="match status" value="2"/>
</dbReference>
<dbReference type="Proteomes" id="UP000071561">
    <property type="component" value="Chromosome"/>
</dbReference>
<keyword evidence="7" id="KW-1185">Reference proteome</keyword>
<dbReference type="PANTHER" id="PTHR24421:SF60">
    <property type="entry name" value="SENSOR HISTIDINE KINASE COMP"/>
    <property type="match status" value="1"/>
</dbReference>
<evidence type="ECO:0000256" key="3">
    <source>
        <dbReference type="ARBA" id="ARBA00023012"/>
    </source>
</evidence>
<organism evidence="6 7">
    <name type="scientific">Pedobacter cryoconitis</name>
    <dbReference type="NCBI Taxonomy" id="188932"/>
    <lineage>
        <taxon>Bacteria</taxon>
        <taxon>Pseudomonadati</taxon>
        <taxon>Bacteroidota</taxon>
        <taxon>Sphingobacteriia</taxon>
        <taxon>Sphingobacteriales</taxon>
        <taxon>Sphingobacteriaceae</taxon>
        <taxon>Pedobacter</taxon>
    </lineage>
</organism>
<name>A0A127VE06_9SPHI</name>
<evidence type="ECO:0000256" key="4">
    <source>
        <dbReference type="SAM" id="Coils"/>
    </source>
</evidence>
<dbReference type="GO" id="GO:0000160">
    <property type="term" value="P:phosphorelay signal transduction system"/>
    <property type="evidence" value="ECO:0007669"/>
    <property type="project" value="UniProtKB-KW"/>
</dbReference>
<evidence type="ECO:0000256" key="2">
    <source>
        <dbReference type="ARBA" id="ARBA00022777"/>
    </source>
</evidence>
<keyword evidence="3" id="KW-0902">Two-component regulatory system</keyword>
<dbReference type="InterPro" id="IPR036890">
    <property type="entry name" value="HATPase_C_sf"/>
</dbReference>
<dbReference type="InterPro" id="IPR019734">
    <property type="entry name" value="TPR_rpt"/>
</dbReference>
<keyword evidence="2 6" id="KW-0418">Kinase</keyword>
<keyword evidence="5" id="KW-1133">Transmembrane helix</keyword>
<dbReference type="AlphaFoldDB" id="A0A127VE06"/>
<evidence type="ECO:0000256" key="1">
    <source>
        <dbReference type="ARBA" id="ARBA00022679"/>
    </source>
</evidence>
<protein>
    <submittedName>
        <fullName evidence="6">Histidine kinase</fullName>
    </submittedName>
</protein>
<dbReference type="InterPro" id="IPR011990">
    <property type="entry name" value="TPR-like_helical_dom_sf"/>
</dbReference>
<evidence type="ECO:0000256" key="5">
    <source>
        <dbReference type="SAM" id="Phobius"/>
    </source>
</evidence>
<dbReference type="PROSITE" id="PS51257">
    <property type="entry name" value="PROKAR_LIPOPROTEIN"/>
    <property type="match status" value="1"/>
</dbReference>
<evidence type="ECO:0000313" key="7">
    <source>
        <dbReference type="Proteomes" id="UP000071561"/>
    </source>
</evidence>
<dbReference type="SMART" id="SM00028">
    <property type="entry name" value="TPR"/>
    <property type="match status" value="3"/>
</dbReference>
<feature type="transmembrane region" description="Helical" evidence="5">
    <location>
        <begin position="341"/>
        <end position="361"/>
    </location>
</feature>
<keyword evidence="5" id="KW-0812">Transmembrane</keyword>
<feature type="coiled-coil region" evidence="4">
    <location>
        <begin position="313"/>
        <end position="340"/>
    </location>
</feature>
<reference evidence="6 7" key="1">
    <citation type="submission" date="2016-03" db="EMBL/GenBank/DDBJ databases">
        <title>Complete genome sequence of Pedobacter cryoconitis PAMC 27485.</title>
        <authorList>
            <person name="Lee J."/>
            <person name="Kim O.-S."/>
        </authorList>
    </citation>
    <scope>NUCLEOTIDE SEQUENCE [LARGE SCALE GENOMIC DNA]</scope>
    <source>
        <strain evidence="6 7">PAMC 27485</strain>
    </source>
</reference>
<dbReference type="EMBL" id="CP014504">
    <property type="protein sequence ID" value="AMP99158.1"/>
    <property type="molecule type" value="Genomic_DNA"/>
</dbReference>
<dbReference type="KEGG" id="pcm:AY601_2263"/>
<keyword evidence="5" id="KW-0472">Membrane</keyword>
<dbReference type="PANTHER" id="PTHR24421">
    <property type="entry name" value="NITRATE/NITRITE SENSOR PROTEIN NARX-RELATED"/>
    <property type="match status" value="1"/>
</dbReference>
<dbReference type="PATRIC" id="fig|188932.3.peg.2369"/>
<evidence type="ECO:0000313" key="6">
    <source>
        <dbReference type="EMBL" id="AMP99158.1"/>
    </source>
</evidence>
<dbReference type="Gene3D" id="3.30.565.10">
    <property type="entry name" value="Histidine kinase-like ATPase, C-terminal domain"/>
    <property type="match status" value="1"/>
</dbReference>
<dbReference type="SUPFAM" id="SSF55874">
    <property type="entry name" value="ATPase domain of HSP90 chaperone/DNA topoisomerase II/histidine kinase"/>
    <property type="match status" value="1"/>
</dbReference>
<dbReference type="InterPro" id="IPR050482">
    <property type="entry name" value="Sensor_HK_TwoCompSys"/>
</dbReference>
<keyword evidence="4" id="KW-0175">Coiled coil</keyword>
<keyword evidence="1" id="KW-0808">Transferase</keyword>
<dbReference type="SUPFAM" id="SSF48452">
    <property type="entry name" value="TPR-like"/>
    <property type="match status" value="2"/>
</dbReference>
<gene>
    <name evidence="6" type="ORF">AY601_2263</name>
</gene>
<dbReference type="GO" id="GO:0016301">
    <property type="term" value="F:kinase activity"/>
    <property type="evidence" value="ECO:0007669"/>
    <property type="project" value="UniProtKB-KW"/>
</dbReference>
<sequence>MKKTLLFLVFILGIIACNKKKNTIIPIKEIIFDKAESLFNKNNNDSAFYYFNKVVTNSRDSLHIARSYNFMSIIQSGAGDYFGAQESLMLSLKFLDGEKEKDFACLSSDYNELGLNSINLKRYELALIYYDKALFYYNKGIKLSKNTGFNLTILNNKALAYQKAKKYAQALKIYNELIPEKSKNQEEYARVLSNIAKTKWLQNSGYNAAPDFLKALSIRETENDLWGLNASYSHLMEYYQQTQPDSALRYAGKMYQVAKKLNSPDDKIEALQKLIELVPPNQIKQYFATYRKLDDSLQTARNAAKNQFALVRYEAEKNKADNLILQKDNVEKNYQIIKQRILLAFTVLLILMGSVISSIWYKKRKQRLELEAQNTIRENKLKTSKKVHDVVANGLYRVMAEIENQDGLNKDHILDKLEVMYEKSRDISYEEPQLADQNFQEKISDLLQSFATETTKVVVYMGNTAELWTKVSGDVKYELEHVLQELMVNMSKHSEANNVAVRFEHTDNHINVYYADNGIGISEGTQFNNGLTNTGNRMNNIQGEIIFDIKAEKGLKIKISFPVS</sequence>
<accession>A0A127VE06</accession>